<feature type="signal peptide" evidence="1">
    <location>
        <begin position="1"/>
        <end position="27"/>
    </location>
</feature>
<reference evidence="2 3" key="1">
    <citation type="submission" date="2019-09" db="EMBL/GenBank/DDBJ databases">
        <title>A chromosome-level genome assembly of the Chinese tupelo Nyssa sinensis.</title>
        <authorList>
            <person name="Yang X."/>
            <person name="Kang M."/>
            <person name="Yang Y."/>
            <person name="Xiong H."/>
            <person name="Wang M."/>
            <person name="Zhang Z."/>
            <person name="Wang Z."/>
            <person name="Wu H."/>
            <person name="Ma T."/>
            <person name="Liu J."/>
            <person name="Xi Z."/>
        </authorList>
    </citation>
    <scope>NUCLEOTIDE SEQUENCE [LARGE SCALE GENOMIC DNA]</scope>
    <source>
        <strain evidence="2">J267</strain>
        <tissue evidence="2">Leaf</tissue>
    </source>
</reference>
<accession>A0A5J5BJQ9</accession>
<feature type="chain" id="PRO_5023877887" evidence="1">
    <location>
        <begin position="28"/>
        <end position="88"/>
    </location>
</feature>
<dbReference type="EMBL" id="CM018035">
    <property type="protein sequence ID" value="KAA8542858.1"/>
    <property type="molecule type" value="Genomic_DNA"/>
</dbReference>
<evidence type="ECO:0000256" key="1">
    <source>
        <dbReference type="SAM" id="SignalP"/>
    </source>
</evidence>
<organism evidence="2 3">
    <name type="scientific">Nyssa sinensis</name>
    <dbReference type="NCBI Taxonomy" id="561372"/>
    <lineage>
        <taxon>Eukaryota</taxon>
        <taxon>Viridiplantae</taxon>
        <taxon>Streptophyta</taxon>
        <taxon>Embryophyta</taxon>
        <taxon>Tracheophyta</taxon>
        <taxon>Spermatophyta</taxon>
        <taxon>Magnoliopsida</taxon>
        <taxon>eudicotyledons</taxon>
        <taxon>Gunneridae</taxon>
        <taxon>Pentapetalae</taxon>
        <taxon>asterids</taxon>
        <taxon>Cornales</taxon>
        <taxon>Nyssaceae</taxon>
        <taxon>Nyssa</taxon>
    </lineage>
</organism>
<sequence length="88" mass="9789">MTLVPCRRVVLITFFIIILCFISITTAARSMRSAGSVEGHAEHINIGVENTSHHEYMFETKDGDSDLKGADLMTVDYTPAKKKPPIHN</sequence>
<dbReference type="InterPro" id="IPR049306">
    <property type="entry name" value="GLV1-2"/>
</dbReference>
<proteinExistence type="predicted"/>
<evidence type="ECO:0000313" key="3">
    <source>
        <dbReference type="Proteomes" id="UP000325577"/>
    </source>
</evidence>
<dbReference type="Pfam" id="PF21529">
    <property type="entry name" value="GLV1-2"/>
    <property type="match status" value="1"/>
</dbReference>
<protein>
    <submittedName>
        <fullName evidence="2">Uncharacterized protein</fullName>
    </submittedName>
</protein>
<keyword evidence="1" id="KW-0732">Signal</keyword>
<dbReference type="OrthoDB" id="1625577at2759"/>
<evidence type="ECO:0000313" key="2">
    <source>
        <dbReference type="EMBL" id="KAA8542858.1"/>
    </source>
</evidence>
<dbReference type="AlphaFoldDB" id="A0A5J5BJQ9"/>
<name>A0A5J5BJQ9_9ASTE</name>
<gene>
    <name evidence="2" type="ORF">F0562_024010</name>
</gene>
<keyword evidence="3" id="KW-1185">Reference proteome</keyword>
<dbReference type="Proteomes" id="UP000325577">
    <property type="component" value="Linkage Group LG12"/>
</dbReference>